<evidence type="ECO:0000313" key="2">
    <source>
        <dbReference type="Proteomes" id="UP001549313"/>
    </source>
</evidence>
<dbReference type="EMBL" id="JBEPTF010000001">
    <property type="protein sequence ID" value="MET4682513.1"/>
    <property type="molecule type" value="Genomic_DNA"/>
</dbReference>
<dbReference type="RefSeq" id="WP_354087458.1">
    <property type="nucleotide sequence ID" value="NZ_JBEPTF010000001.1"/>
</dbReference>
<sequence length="116" mass="12709">MARPRRFTVMRDGLYKVGFKTRLGVGYGVVVLQDGRIQGGDSSSYYVGTYQVDGTRFTAEIQIDRHTLVPVLRPLFGVERARIVIAGDVMEDAAVMSGSSPDAPEVVFEAVLSRLV</sequence>
<protein>
    <recommendedName>
        <fullName evidence="3">T3SS negative regulator,GrlR</fullName>
    </recommendedName>
</protein>
<proteinExistence type="predicted"/>
<dbReference type="Gene3D" id="2.40.128.380">
    <property type="entry name" value="T3SS negative regulator GrlR"/>
    <property type="match status" value="1"/>
</dbReference>
<keyword evidence="2" id="KW-1185">Reference proteome</keyword>
<dbReference type="InterPro" id="IPR043019">
    <property type="entry name" value="GrlR_sf"/>
</dbReference>
<reference evidence="1 2" key="1">
    <citation type="submission" date="2024-06" db="EMBL/GenBank/DDBJ databases">
        <title>Sorghum-associated microbial communities from plants grown in Nebraska, USA.</title>
        <authorList>
            <person name="Schachtman D."/>
        </authorList>
    </citation>
    <scope>NUCLEOTIDE SEQUENCE [LARGE SCALE GENOMIC DNA]</scope>
    <source>
        <strain evidence="1 2">2814</strain>
    </source>
</reference>
<dbReference type="Proteomes" id="UP001549313">
    <property type="component" value="Unassembled WGS sequence"/>
</dbReference>
<comment type="caution">
    <text evidence="1">The sequence shown here is derived from an EMBL/GenBank/DDBJ whole genome shotgun (WGS) entry which is preliminary data.</text>
</comment>
<evidence type="ECO:0008006" key="3">
    <source>
        <dbReference type="Google" id="ProtNLM"/>
    </source>
</evidence>
<organism evidence="1 2">
    <name type="scientific">Brevundimonas faecalis</name>
    <dbReference type="NCBI Taxonomy" id="947378"/>
    <lineage>
        <taxon>Bacteria</taxon>
        <taxon>Pseudomonadati</taxon>
        <taxon>Pseudomonadota</taxon>
        <taxon>Alphaproteobacteria</taxon>
        <taxon>Caulobacterales</taxon>
        <taxon>Caulobacteraceae</taxon>
        <taxon>Brevundimonas</taxon>
    </lineage>
</organism>
<gene>
    <name evidence="1" type="ORF">ABIE19_000422</name>
</gene>
<evidence type="ECO:0000313" key="1">
    <source>
        <dbReference type="EMBL" id="MET4682513.1"/>
    </source>
</evidence>
<name>A0ABV2R944_9CAUL</name>
<accession>A0ABV2R944</accession>